<evidence type="ECO:0000313" key="1">
    <source>
        <dbReference type="EMBL" id="KIK94569.1"/>
    </source>
</evidence>
<proteinExistence type="predicted"/>
<protein>
    <submittedName>
        <fullName evidence="1">Unplaced genomic scaffold scaffold_275, whole genome shotgun sequence</fullName>
    </submittedName>
</protein>
<organism evidence="1 2">
    <name type="scientific">Paxillus rubicundulus Ve08.2h10</name>
    <dbReference type="NCBI Taxonomy" id="930991"/>
    <lineage>
        <taxon>Eukaryota</taxon>
        <taxon>Fungi</taxon>
        <taxon>Dikarya</taxon>
        <taxon>Basidiomycota</taxon>
        <taxon>Agaricomycotina</taxon>
        <taxon>Agaricomycetes</taxon>
        <taxon>Agaricomycetidae</taxon>
        <taxon>Boletales</taxon>
        <taxon>Paxilineae</taxon>
        <taxon>Paxillaceae</taxon>
        <taxon>Paxillus</taxon>
    </lineage>
</organism>
<name>A0A0D0E252_9AGAM</name>
<dbReference type="STRING" id="930991.A0A0D0E252"/>
<dbReference type="EMBL" id="KN825097">
    <property type="protein sequence ID" value="KIK94569.1"/>
    <property type="molecule type" value="Genomic_DNA"/>
</dbReference>
<evidence type="ECO:0000313" key="2">
    <source>
        <dbReference type="Proteomes" id="UP000054538"/>
    </source>
</evidence>
<accession>A0A0D0E252</accession>
<dbReference type="OrthoDB" id="2634962at2759"/>
<keyword evidence="2" id="KW-1185">Reference proteome</keyword>
<dbReference type="PANTHER" id="PTHR10622">
    <property type="entry name" value="HET DOMAIN-CONTAINING PROTEIN"/>
    <property type="match status" value="1"/>
</dbReference>
<dbReference type="AlphaFoldDB" id="A0A0D0E252"/>
<dbReference type="InParanoid" id="A0A0D0E252"/>
<sequence>MPVPEVIEAFSIYIKEEIPFRLIDLASVESIRLVETDAVREAYITTIAAVTEVDIERHTSYVNQRREDVIKIIVKSIVKYATLSHTWLKIEPGEVVYRDLLSVDSRPSGPGWDKLVRYCDLARESFGCRFAWADTVCNDWENPKDLQVTTESLFRWCRNAYVCIAYLAHSTTRSDIKRDPWIRSGWTLPEILAPTRMKFYGAGWKALNNDHIDNDKADRTFLASLSEASGIPVDDLRSYLPGPDRVRTKLSWASRRRTAVIEDRAYSLMAIFDARIPIDYGEGERAFSNLMLDVIPRSGECDVFAWAGPCSLSNPAIPQSPEGYREECLDRQLNADTHHYRLCGDRALSFDLDHLSLRVVTIEVTLVRRPARVAMYIPMPHSHKASINEVTLPQPPRWSTDLDEDIRMAVGVVDYGWTNHPNQGRILPGVEYFCFLLYKSSKTVEWHKVPTEKVVFLFNDQELQQELEMLRLTTSLQ</sequence>
<dbReference type="HOGENOM" id="CLU_000288_138_1_1"/>
<reference evidence="2" key="2">
    <citation type="submission" date="2015-01" db="EMBL/GenBank/DDBJ databases">
        <title>Evolutionary Origins and Diversification of the Mycorrhizal Mutualists.</title>
        <authorList>
            <consortium name="DOE Joint Genome Institute"/>
            <consortium name="Mycorrhizal Genomics Consortium"/>
            <person name="Kohler A."/>
            <person name="Kuo A."/>
            <person name="Nagy L.G."/>
            <person name="Floudas D."/>
            <person name="Copeland A."/>
            <person name="Barry K.W."/>
            <person name="Cichocki N."/>
            <person name="Veneault-Fourrey C."/>
            <person name="LaButti K."/>
            <person name="Lindquist E.A."/>
            <person name="Lipzen A."/>
            <person name="Lundell T."/>
            <person name="Morin E."/>
            <person name="Murat C."/>
            <person name="Riley R."/>
            <person name="Ohm R."/>
            <person name="Sun H."/>
            <person name="Tunlid A."/>
            <person name="Henrissat B."/>
            <person name="Grigoriev I.V."/>
            <person name="Hibbett D.S."/>
            <person name="Martin F."/>
        </authorList>
    </citation>
    <scope>NUCLEOTIDE SEQUENCE [LARGE SCALE GENOMIC DNA]</scope>
    <source>
        <strain evidence="2">Ve08.2h10</strain>
    </source>
</reference>
<dbReference type="PANTHER" id="PTHR10622:SF10">
    <property type="entry name" value="HET DOMAIN-CONTAINING PROTEIN"/>
    <property type="match status" value="1"/>
</dbReference>
<dbReference type="Proteomes" id="UP000054538">
    <property type="component" value="Unassembled WGS sequence"/>
</dbReference>
<reference evidence="1 2" key="1">
    <citation type="submission" date="2014-04" db="EMBL/GenBank/DDBJ databases">
        <authorList>
            <consortium name="DOE Joint Genome Institute"/>
            <person name="Kuo A."/>
            <person name="Kohler A."/>
            <person name="Jargeat P."/>
            <person name="Nagy L.G."/>
            <person name="Floudas D."/>
            <person name="Copeland A."/>
            <person name="Barry K.W."/>
            <person name="Cichocki N."/>
            <person name="Veneault-Fourrey C."/>
            <person name="LaButti K."/>
            <person name="Lindquist E.A."/>
            <person name="Lipzen A."/>
            <person name="Lundell T."/>
            <person name="Morin E."/>
            <person name="Murat C."/>
            <person name="Sun H."/>
            <person name="Tunlid A."/>
            <person name="Henrissat B."/>
            <person name="Grigoriev I.V."/>
            <person name="Hibbett D.S."/>
            <person name="Martin F."/>
            <person name="Nordberg H.P."/>
            <person name="Cantor M.N."/>
            <person name="Hua S.X."/>
        </authorList>
    </citation>
    <scope>NUCLEOTIDE SEQUENCE [LARGE SCALE GENOMIC DNA]</scope>
    <source>
        <strain evidence="1 2">Ve08.2h10</strain>
    </source>
</reference>
<gene>
    <name evidence="1" type="ORF">PAXRUDRAFT_827846</name>
</gene>